<proteinExistence type="predicted"/>
<reference evidence="2" key="1">
    <citation type="journal article" date="2022" name="New Phytol.">
        <title>Evolutionary transition to the ectomycorrhizal habit in the genomes of a hyperdiverse lineage of mushroom-forming fungi.</title>
        <authorList>
            <person name="Looney B."/>
            <person name="Miyauchi S."/>
            <person name="Morin E."/>
            <person name="Drula E."/>
            <person name="Courty P.E."/>
            <person name="Kohler A."/>
            <person name="Kuo A."/>
            <person name="LaButti K."/>
            <person name="Pangilinan J."/>
            <person name="Lipzen A."/>
            <person name="Riley R."/>
            <person name="Andreopoulos W."/>
            <person name="He G."/>
            <person name="Johnson J."/>
            <person name="Nolan M."/>
            <person name="Tritt A."/>
            <person name="Barry K.W."/>
            <person name="Grigoriev I.V."/>
            <person name="Nagy L.G."/>
            <person name="Hibbett D."/>
            <person name="Henrissat B."/>
            <person name="Matheny P.B."/>
            <person name="Labbe J."/>
            <person name="Martin F.M."/>
        </authorList>
    </citation>
    <scope>NUCLEOTIDE SEQUENCE</scope>
    <source>
        <strain evidence="2">BPL690</strain>
    </source>
</reference>
<keyword evidence="3" id="KW-1185">Reference proteome</keyword>
<evidence type="ECO:0000313" key="2">
    <source>
        <dbReference type="EMBL" id="KAI0307961.1"/>
    </source>
</evidence>
<dbReference type="AlphaFoldDB" id="A0AAD4MCQ7"/>
<name>A0AAD4MCQ7_9AGAM</name>
<comment type="caution">
    <text evidence="2">The sequence shown here is derived from an EMBL/GenBank/DDBJ whole genome shotgun (WGS) entry which is preliminary data.</text>
</comment>
<accession>A0AAD4MCQ7</accession>
<protein>
    <submittedName>
        <fullName evidence="2">Uncharacterized protein</fullName>
    </submittedName>
</protein>
<feature type="region of interest" description="Disordered" evidence="1">
    <location>
        <begin position="164"/>
        <end position="188"/>
    </location>
</feature>
<organism evidence="2 3">
    <name type="scientific">Multifurca ochricompacta</name>
    <dbReference type="NCBI Taxonomy" id="376703"/>
    <lineage>
        <taxon>Eukaryota</taxon>
        <taxon>Fungi</taxon>
        <taxon>Dikarya</taxon>
        <taxon>Basidiomycota</taxon>
        <taxon>Agaricomycotina</taxon>
        <taxon>Agaricomycetes</taxon>
        <taxon>Russulales</taxon>
        <taxon>Russulaceae</taxon>
        <taxon>Multifurca</taxon>
    </lineage>
</organism>
<evidence type="ECO:0000313" key="3">
    <source>
        <dbReference type="Proteomes" id="UP001203297"/>
    </source>
</evidence>
<sequence>MKVCSDDKQWRSVNLRTGKDPRHIDAEETRSGAKLKQTQAFVAYINFQVEIDWVDIYTLCEKDRARPTLQTDRGMIVVEGRSIVQFDLHRQTIGERKGKAASDCLLRLRFREDASITREHAPVSNSGKEEIHILHRAVKPINHLMVKARSNLSARISCDAWTSSSRWDKVPSSPPQQRHSRSREQSCHEEDVSMNRVFFKRQFLHELRREVEDTEVVQSIDDSNKKGG</sequence>
<gene>
    <name evidence="2" type="ORF">B0F90DRAFT_96425</name>
</gene>
<evidence type="ECO:0000256" key="1">
    <source>
        <dbReference type="SAM" id="MobiDB-lite"/>
    </source>
</evidence>
<dbReference type="EMBL" id="WTXG01000001">
    <property type="protein sequence ID" value="KAI0307961.1"/>
    <property type="molecule type" value="Genomic_DNA"/>
</dbReference>
<dbReference type="Proteomes" id="UP001203297">
    <property type="component" value="Unassembled WGS sequence"/>
</dbReference>